<name>A0ABS8T4G5_DATST</name>
<accession>A0ABS8T4G5</accession>
<organism evidence="7 8">
    <name type="scientific">Datura stramonium</name>
    <name type="common">Jimsonweed</name>
    <name type="synonym">Common thornapple</name>
    <dbReference type="NCBI Taxonomy" id="4076"/>
    <lineage>
        <taxon>Eukaryota</taxon>
        <taxon>Viridiplantae</taxon>
        <taxon>Streptophyta</taxon>
        <taxon>Embryophyta</taxon>
        <taxon>Tracheophyta</taxon>
        <taxon>Spermatophyta</taxon>
        <taxon>Magnoliopsida</taxon>
        <taxon>eudicotyledons</taxon>
        <taxon>Gunneridae</taxon>
        <taxon>Pentapetalae</taxon>
        <taxon>asterids</taxon>
        <taxon>lamiids</taxon>
        <taxon>Solanales</taxon>
        <taxon>Solanaceae</taxon>
        <taxon>Solanoideae</taxon>
        <taxon>Datureae</taxon>
        <taxon>Datura</taxon>
    </lineage>
</organism>
<keyword evidence="4" id="KW-0539">Nucleus</keyword>
<feature type="region of interest" description="Disordered" evidence="5">
    <location>
        <begin position="150"/>
        <end position="169"/>
    </location>
</feature>
<evidence type="ECO:0000256" key="5">
    <source>
        <dbReference type="SAM" id="MobiDB-lite"/>
    </source>
</evidence>
<evidence type="ECO:0000259" key="6">
    <source>
        <dbReference type="PROSITE" id="PS50888"/>
    </source>
</evidence>
<reference evidence="7 8" key="1">
    <citation type="journal article" date="2021" name="BMC Genomics">
        <title>Datura genome reveals duplications of psychoactive alkaloid biosynthetic genes and high mutation rate following tissue culture.</title>
        <authorList>
            <person name="Rajewski A."/>
            <person name="Carter-House D."/>
            <person name="Stajich J."/>
            <person name="Litt A."/>
        </authorList>
    </citation>
    <scope>NUCLEOTIDE SEQUENCE [LARGE SCALE GENOMIC DNA]</scope>
    <source>
        <strain evidence="7">AR-01</strain>
    </source>
</reference>
<dbReference type="Pfam" id="PF00010">
    <property type="entry name" value="HLH"/>
    <property type="match status" value="1"/>
</dbReference>
<evidence type="ECO:0000256" key="3">
    <source>
        <dbReference type="ARBA" id="ARBA00023163"/>
    </source>
</evidence>
<comment type="subcellular location">
    <subcellularLocation>
        <location evidence="1">Nucleus</location>
    </subcellularLocation>
</comment>
<dbReference type="SUPFAM" id="SSF47459">
    <property type="entry name" value="HLH, helix-loop-helix DNA-binding domain"/>
    <property type="match status" value="1"/>
</dbReference>
<keyword evidence="8" id="KW-1185">Reference proteome</keyword>
<evidence type="ECO:0000313" key="8">
    <source>
        <dbReference type="Proteomes" id="UP000823775"/>
    </source>
</evidence>
<dbReference type="InterPro" id="IPR052610">
    <property type="entry name" value="bHLH_transcription_regulator"/>
</dbReference>
<comment type="caution">
    <text evidence="7">The sequence shown here is derived from an EMBL/GenBank/DDBJ whole genome shotgun (WGS) entry which is preliminary data.</text>
</comment>
<evidence type="ECO:0000256" key="1">
    <source>
        <dbReference type="ARBA" id="ARBA00004123"/>
    </source>
</evidence>
<dbReference type="EMBL" id="JACEIK010001127">
    <property type="protein sequence ID" value="MCD7466267.1"/>
    <property type="molecule type" value="Genomic_DNA"/>
</dbReference>
<dbReference type="InterPro" id="IPR011598">
    <property type="entry name" value="bHLH_dom"/>
</dbReference>
<evidence type="ECO:0000256" key="2">
    <source>
        <dbReference type="ARBA" id="ARBA00023015"/>
    </source>
</evidence>
<protein>
    <recommendedName>
        <fullName evidence="6">BHLH domain-containing protein</fullName>
    </recommendedName>
</protein>
<keyword evidence="3" id="KW-0804">Transcription</keyword>
<gene>
    <name evidence="7" type="ORF">HAX54_002825</name>
</gene>
<dbReference type="PROSITE" id="PS50888">
    <property type="entry name" value="BHLH"/>
    <property type="match status" value="1"/>
</dbReference>
<dbReference type="PANTHER" id="PTHR45959">
    <property type="entry name" value="BHLH TRANSCRIPTION FACTOR"/>
    <property type="match status" value="1"/>
</dbReference>
<proteinExistence type="predicted"/>
<evidence type="ECO:0000313" key="7">
    <source>
        <dbReference type="EMBL" id="MCD7466267.1"/>
    </source>
</evidence>
<dbReference type="PANTHER" id="PTHR45959:SF21">
    <property type="entry name" value="TRANSCRIPTION FACTOR BHLH18-LIKE"/>
    <property type="match status" value="1"/>
</dbReference>
<dbReference type="SMART" id="SM00353">
    <property type="entry name" value="HLH"/>
    <property type="match status" value="1"/>
</dbReference>
<dbReference type="InterPro" id="IPR036638">
    <property type="entry name" value="HLH_DNA-bd_sf"/>
</dbReference>
<feature type="domain" description="BHLH" evidence="6">
    <location>
        <begin position="100"/>
        <end position="149"/>
    </location>
</feature>
<evidence type="ECO:0000256" key="4">
    <source>
        <dbReference type="ARBA" id="ARBA00023242"/>
    </source>
</evidence>
<sequence length="267" mass="30318">MDNNDLALIFSHHMQGNYNGETSRKRLHEELDEKADDLSCIISFTSYSQQQQQLDALNLSLCAEFGIESDHMNLLRSHANNENIVNFGAQFEGNARRTRVQAQEHLLAERKRRQKISKLFVSLASLLPGLNKMDKASILEGATNLIRQLGERAETTEDHTKTNNEKEDSSIDMMMKSSSLLPQVEVKSSEEELLITILLLYPKKQQKGIIDQILSTIQRFHLTIKTSSFMPFGSTSMHITVIAQMNAEFCETTDFLAKKLRSSIIKL</sequence>
<dbReference type="Proteomes" id="UP000823775">
    <property type="component" value="Unassembled WGS sequence"/>
</dbReference>
<keyword evidence="2" id="KW-0805">Transcription regulation</keyword>
<dbReference type="Gene3D" id="4.10.280.10">
    <property type="entry name" value="Helix-loop-helix DNA-binding domain"/>
    <property type="match status" value="1"/>
</dbReference>